<dbReference type="InterPro" id="IPR014868">
    <property type="entry name" value="Cadherin_pro_dom"/>
</dbReference>
<dbReference type="SMART" id="SM01055">
    <property type="entry name" value="Cadherin_pro"/>
    <property type="match status" value="1"/>
</dbReference>
<dbReference type="GO" id="GO:0005912">
    <property type="term" value="C:adherens junction"/>
    <property type="evidence" value="ECO:0007669"/>
    <property type="project" value="TreeGrafter"/>
</dbReference>
<dbReference type="FunFam" id="2.60.40.60:FF:000027">
    <property type="entry name" value="Cadherin 2"/>
    <property type="match status" value="1"/>
</dbReference>
<dbReference type="CTD" id="560091"/>
<dbReference type="GO" id="GO:0007156">
    <property type="term" value="P:homophilic cell adhesion via plasma membrane adhesion molecules"/>
    <property type="evidence" value="ECO:0007669"/>
    <property type="project" value="InterPro"/>
</dbReference>
<accession>A0A6J2V4E9</accession>
<evidence type="ECO:0000256" key="12">
    <source>
        <dbReference type="ARBA" id="ARBA00023136"/>
    </source>
</evidence>
<feature type="domain" description="Cadherin" evidence="19">
    <location>
        <begin position="125"/>
        <end position="233"/>
    </location>
</feature>
<evidence type="ECO:0000256" key="8">
    <source>
        <dbReference type="ARBA" id="ARBA00022837"/>
    </source>
</evidence>
<comment type="function">
    <text evidence="16">A component of desmosome cell-cell junctions which are required for positive regulation of cellular adhesion. Involved in the interaction of plaque proteins and intermediate filaments mediating cell-cell adhesion.</text>
</comment>
<keyword evidence="8 14" id="KW-0106">Calcium</keyword>
<evidence type="ECO:0000313" key="20">
    <source>
        <dbReference type="Proteomes" id="UP000504632"/>
    </source>
</evidence>
<dbReference type="Gene3D" id="2.60.40.60">
    <property type="entry name" value="Cadherins"/>
    <property type="match status" value="5"/>
</dbReference>
<evidence type="ECO:0000256" key="18">
    <source>
        <dbReference type="SAM" id="SignalP"/>
    </source>
</evidence>
<dbReference type="PRINTS" id="PR00205">
    <property type="entry name" value="CADHERIN"/>
</dbReference>
<dbReference type="SMART" id="SM00112">
    <property type="entry name" value="CA"/>
    <property type="match status" value="4"/>
</dbReference>
<dbReference type="InterPro" id="IPR039808">
    <property type="entry name" value="Cadherin"/>
</dbReference>
<dbReference type="FunFam" id="2.60.40.60:FF:000011">
    <property type="entry name" value="Cadherin 1"/>
    <property type="match status" value="1"/>
</dbReference>
<dbReference type="InterPro" id="IPR015919">
    <property type="entry name" value="Cadherin-like_sf"/>
</dbReference>
<dbReference type="FunFam" id="2.60.40.60:FF:000031">
    <property type="entry name" value="Cadherin 3"/>
    <property type="match status" value="1"/>
</dbReference>
<dbReference type="Proteomes" id="UP000504632">
    <property type="component" value="Chromosome 4"/>
</dbReference>
<gene>
    <name evidence="21" type="primary">dsc2l</name>
</gene>
<dbReference type="Gene3D" id="4.10.900.10">
    <property type="entry name" value="TCF3-CBD (Catenin binding domain)"/>
    <property type="match status" value="1"/>
</dbReference>
<dbReference type="PANTHER" id="PTHR24027">
    <property type="entry name" value="CADHERIN-23"/>
    <property type="match status" value="1"/>
</dbReference>
<dbReference type="GO" id="GO:0016477">
    <property type="term" value="P:cell migration"/>
    <property type="evidence" value="ECO:0007669"/>
    <property type="project" value="TreeGrafter"/>
</dbReference>
<dbReference type="PRINTS" id="PR01818">
    <property type="entry name" value="DESMOCADHERN"/>
</dbReference>
<feature type="chain" id="PRO_5026861326" evidence="18">
    <location>
        <begin position="17"/>
        <end position="897"/>
    </location>
</feature>
<dbReference type="SUPFAM" id="SSF49313">
    <property type="entry name" value="Cadherin-like"/>
    <property type="match status" value="6"/>
</dbReference>
<keyword evidence="7" id="KW-0677">Repeat</keyword>
<dbReference type="PRINTS" id="PR01820">
    <property type="entry name" value="DESMOCOLLIN"/>
</dbReference>
<evidence type="ECO:0000256" key="6">
    <source>
        <dbReference type="ARBA" id="ARBA00022729"/>
    </source>
</evidence>
<feature type="signal peptide" evidence="18">
    <location>
        <begin position="1"/>
        <end position="16"/>
    </location>
</feature>
<evidence type="ECO:0000256" key="17">
    <source>
        <dbReference type="SAM" id="Phobius"/>
    </source>
</evidence>
<keyword evidence="20" id="KW-1185">Reference proteome</keyword>
<keyword evidence="13" id="KW-0325">Glycoprotein</keyword>
<evidence type="ECO:0000256" key="15">
    <source>
        <dbReference type="RuleBase" id="RU003318"/>
    </source>
</evidence>
<dbReference type="InterPro" id="IPR027397">
    <property type="entry name" value="Catenin-bd_sf"/>
</dbReference>
<keyword evidence="5" id="KW-0479">Metal-binding</keyword>
<proteinExistence type="predicted"/>
<dbReference type="GO" id="GO:0000902">
    <property type="term" value="P:cell morphogenesis"/>
    <property type="evidence" value="ECO:0007669"/>
    <property type="project" value="TreeGrafter"/>
</dbReference>
<dbReference type="AlphaFoldDB" id="A0A6J2V4E9"/>
<dbReference type="GO" id="GO:0016342">
    <property type="term" value="C:catenin complex"/>
    <property type="evidence" value="ECO:0007669"/>
    <property type="project" value="TreeGrafter"/>
</dbReference>
<name>A0A6J2V4E9_CHACN</name>
<evidence type="ECO:0000256" key="1">
    <source>
        <dbReference type="ARBA" id="ARBA00004251"/>
    </source>
</evidence>
<feature type="domain" description="Cadherin" evidence="19">
    <location>
        <begin position="341"/>
        <end position="453"/>
    </location>
</feature>
<dbReference type="GO" id="GO:0030057">
    <property type="term" value="C:desmosome"/>
    <property type="evidence" value="ECO:0007669"/>
    <property type="project" value="UniProtKB-SubCell"/>
</dbReference>
<feature type="domain" description="Cadherin" evidence="19">
    <location>
        <begin position="454"/>
        <end position="559"/>
    </location>
</feature>
<dbReference type="Pfam" id="PF00028">
    <property type="entry name" value="Cadherin"/>
    <property type="match status" value="4"/>
</dbReference>
<evidence type="ECO:0000256" key="11">
    <source>
        <dbReference type="ARBA" id="ARBA00022989"/>
    </source>
</evidence>
<evidence type="ECO:0000256" key="4">
    <source>
        <dbReference type="ARBA" id="ARBA00022692"/>
    </source>
</evidence>
<evidence type="ECO:0000256" key="7">
    <source>
        <dbReference type="ARBA" id="ARBA00022737"/>
    </source>
</evidence>
<evidence type="ECO:0000256" key="3">
    <source>
        <dbReference type="ARBA" id="ARBA00022475"/>
    </source>
</evidence>
<evidence type="ECO:0000256" key="2">
    <source>
        <dbReference type="ARBA" id="ARBA00004568"/>
    </source>
</evidence>
<keyword evidence="11 17" id="KW-1133">Transmembrane helix</keyword>
<dbReference type="GO" id="GO:0005509">
    <property type="term" value="F:calcium ion binding"/>
    <property type="evidence" value="ECO:0007669"/>
    <property type="project" value="UniProtKB-UniRule"/>
</dbReference>
<evidence type="ECO:0000313" key="21">
    <source>
        <dbReference type="RefSeq" id="XP_030626643.1"/>
    </source>
</evidence>
<dbReference type="GO" id="GO:0045296">
    <property type="term" value="F:cadherin binding"/>
    <property type="evidence" value="ECO:0007669"/>
    <property type="project" value="TreeGrafter"/>
</dbReference>
<reference evidence="21" key="1">
    <citation type="submission" date="2025-08" db="UniProtKB">
        <authorList>
            <consortium name="RefSeq"/>
        </authorList>
    </citation>
    <scope>IDENTIFICATION</scope>
</reference>
<dbReference type="CDD" id="cd11304">
    <property type="entry name" value="Cadherin_repeat"/>
    <property type="match status" value="4"/>
</dbReference>
<dbReference type="OrthoDB" id="6079678at2759"/>
<dbReference type="InParanoid" id="A0A6J2V4E9"/>
<evidence type="ECO:0000256" key="16">
    <source>
        <dbReference type="RuleBase" id="RU004358"/>
    </source>
</evidence>
<dbReference type="GO" id="GO:0055113">
    <property type="term" value="P:epiboly involved in gastrulation with mouth forming second"/>
    <property type="evidence" value="ECO:0007669"/>
    <property type="project" value="UniProtKB-ARBA"/>
</dbReference>
<dbReference type="GO" id="GO:0007043">
    <property type="term" value="P:cell-cell junction assembly"/>
    <property type="evidence" value="ECO:0007669"/>
    <property type="project" value="TreeGrafter"/>
</dbReference>
<organism evidence="20 21">
    <name type="scientific">Chanos chanos</name>
    <name type="common">Milkfish</name>
    <name type="synonym">Mugil chanos</name>
    <dbReference type="NCBI Taxonomy" id="29144"/>
    <lineage>
        <taxon>Eukaryota</taxon>
        <taxon>Metazoa</taxon>
        <taxon>Chordata</taxon>
        <taxon>Craniata</taxon>
        <taxon>Vertebrata</taxon>
        <taxon>Euteleostomi</taxon>
        <taxon>Actinopterygii</taxon>
        <taxon>Neopterygii</taxon>
        <taxon>Teleostei</taxon>
        <taxon>Ostariophysi</taxon>
        <taxon>Gonorynchiformes</taxon>
        <taxon>Chanidae</taxon>
        <taxon>Chanos</taxon>
    </lineage>
</organism>
<keyword evidence="12 17" id="KW-0472">Membrane</keyword>
<dbReference type="InterPro" id="IPR009122">
    <property type="entry name" value="Desmosomal_cadherin"/>
</dbReference>
<dbReference type="InterPro" id="IPR000233">
    <property type="entry name" value="Cadherin_Y-type_LIR"/>
</dbReference>
<dbReference type="FunFam" id="2.60.40.60:FF:000019">
    <property type="entry name" value="Cadherin 2"/>
    <property type="match status" value="1"/>
</dbReference>
<evidence type="ECO:0000259" key="19">
    <source>
        <dbReference type="PROSITE" id="PS50268"/>
    </source>
</evidence>
<evidence type="ECO:0000256" key="14">
    <source>
        <dbReference type="PROSITE-ProRule" id="PRU00043"/>
    </source>
</evidence>
<dbReference type="GO" id="GO:0034332">
    <property type="term" value="P:adherens junction organization"/>
    <property type="evidence" value="ECO:0007669"/>
    <property type="project" value="TreeGrafter"/>
</dbReference>
<dbReference type="RefSeq" id="XP_030626643.1">
    <property type="nucleotide sequence ID" value="XM_030770783.1"/>
</dbReference>
<dbReference type="PANTHER" id="PTHR24027:SF78">
    <property type="entry name" value="CADHERIN-LIKE PROTEIN 26"/>
    <property type="match status" value="1"/>
</dbReference>
<evidence type="ECO:0000256" key="9">
    <source>
        <dbReference type="ARBA" id="ARBA00022889"/>
    </source>
</evidence>
<keyword evidence="4 15" id="KW-0812">Transmembrane</keyword>
<protein>
    <submittedName>
        <fullName evidence="21">Desmocollin 2-like protein isoform X1</fullName>
    </submittedName>
</protein>
<keyword evidence="10" id="KW-0965">Cell junction</keyword>
<keyword evidence="6 18" id="KW-0732">Signal</keyword>
<feature type="transmembrane region" description="Helical" evidence="17">
    <location>
        <begin position="672"/>
        <end position="697"/>
    </location>
</feature>
<evidence type="ECO:0000256" key="5">
    <source>
        <dbReference type="ARBA" id="ARBA00022723"/>
    </source>
</evidence>
<dbReference type="GO" id="GO:0044331">
    <property type="term" value="P:cell-cell adhesion mediated by cadherin"/>
    <property type="evidence" value="ECO:0007669"/>
    <property type="project" value="TreeGrafter"/>
</dbReference>
<dbReference type="InterPro" id="IPR002126">
    <property type="entry name" value="Cadherin-like_dom"/>
</dbReference>
<dbReference type="InterPro" id="IPR020894">
    <property type="entry name" value="Cadherin_CS"/>
</dbReference>
<dbReference type="GO" id="GO:0060027">
    <property type="term" value="P:convergent extension involved in gastrulation"/>
    <property type="evidence" value="ECO:0007669"/>
    <property type="project" value="UniProtKB-ARBA"/>
</dbReference>
<comment type="subcellular location">
    <subcellularLocation>
        <location evidence="2">Cell junction</location>
        <location evidence="2">Desmosome</location>
    </subcellularLocation>
    <subcellularLocation>
        <location evidence="1 15">Cell membrane</location>
        <topology evidence="1 15">Single-pass type I membrane protein</topology>
    </subcellularLocation>
</comment>
<keyword evidence="9 15" id="KW-0130">Cell adhesion</keyword>
<evidence type="ECO:0000256" key="10">
    <source>
        <dbReference type="ARBA" id="ARBA00022949"/>
    </source>
</evidence>
<sequence length="897" mass="98887">MSRGVLFCLGLWTVFCCSVESCVLRSVRVQVPEQLQAGTEVSKVNLRGCVVRELKTSDPDFFVRSDGTILTSHVTTVTARGRLFWVWVYDERGDVMKVDVSLTSRAEEPRRRSAGSAVLRRTKRRWSPLPFSITENENPPFPKEIDVIGSDSSVNYTVYYRIVGPGVTAHPVGVFSVDTRTGMLKVNKAVDREEFPQFVFTAHVYDVMTKKETDLPLPVTVIVKDVNDNAPEFTAPLVFTVEEQCIPDTVVGKVNATDKDEPNTPRTLIRYSLMNGTDLFFINSFNGVIKAKTSNLDRETKDKHYVSIMIKDMGGTAEGRSSTQTAVITVTDINDNPPTFREPLLKARVQENQADKLILRIPVDDKDAEGTPNWKAVFVIAKGNENGSFKIETDPKTNEGLLYVIKPLDHEKGEVVKLEIVAQNEAPLTGTTLSWVSVPVEITVGDEDEGPEFSPSIIQFRVKENVPNGTLIGTYTAKDPETKSSKGIKYYKISDPANWISLSESSGELRTANTVDRESDYVSNSMYNITVKAVDESRKTGTGTVMIFIEDVNDNMPRITEPSRVVCETGGTQGYTVVTADDPDLTPYSKPFTFELGEGADGKWRLKEDTSSSMLLEPAVDLPIGEYKVPLIVKDLQGFGEEQMVTVRVCECVTEEKKGEGVCKAQRHSASLGVWAVLAILLAFLLALLLCLLLMFVCSTAREKLYIDDGTGGMLLKSNTEAPGDEVKEGALLLTPASAVDITTKGSAMEQQFGTGPAAATAGQQTLQGSASMFQNVSKDFMTTETHNMTDYYASGRYGTGVYGDMYAKYSSLSTFDTWKTNEIYLDKKLDFFGEEEDDRFAVDLLRVHGYEGEGSLAGSVGCCSNLSDQDNLDFLNSLGPKFKTLAEVCMNRRGEE</sequence>
<dbReference type="GO" id="GO:0016339">
    <property type="term" value="P:calcium-dependent cell-cell adhesion via plasma membrane cell adhesion molecules"/>
    <property type="evidence" value="ECO:0007669"/>
    <property type="project" value="TreeGrafter"/>
</dbReference>
<dbReference type="Pfam" id="PF01049">
    <property type="entry name" value="CADH_Y-type_LIR"/>
    <property type="match status" value="1"/>
</dbReference>
<dbReference type="FunCoup" id="A0A6J2V4E9">
    <property type="interactions" value="604"/>
</dbReference>
<keyword evidence="3" id="KW-1003">Cell membrane</keyword>
<dbReference type="PROSITE" id="PS50268">
    <property type="entry name" value="CADHERIN_2"/>
    <property type="match status" value="4"/>
</dbReference>
<dbReference type="GO" id="GO:0008013">
    <property type="term" value="F:beta-catenin binding"/>
    <property type="evidence" value="ECO:0007669"/>
    <property type="project" value="TreeGrafter"/>
</dbReference>
<dbReference type="PROSITE" id="PS00232">
    <property type="entry name" value="CADHERIN_1"/>
    <property type="match status" value="2"/>
</dbReference>
<feature type="domain" description="Cadherin" evidence="19">
    <location>
        <begin position="233"/>
        <end position="340"/>
    </location>
</feature>
<dbReference type="GeneID" id="115809211"/>
<evidence type="ECO:0000256" key="13">
    <source>
        <dbReference type="ARBA" id="ARBA00023180"/>
    </source>
</evidence>